<feature type="domain" description="Tyr recombinase" evidence="11">
    <location>
        <begin position="105"/>
        <end position="291"/>
    </location>
</feature>
<feature type="active site" description="O-(3'-phospho-DNA)-tyrosine intermediate" evidence="9">
    <location>
        <position position="278"/>
    </location>
</feature>
<gene>
    <name evidence="9" type="primary">xerC</name>
    <name evidence="13" type="ORF">ENY07_09515</name>
</gene>
<comment type="subcellular location">
    <subcellularLocation>
        <location evidence="1 9">Cytoplasm</location>
    </subcellularLocation>
</comment>
<comment type="caution">
    <text evidence="13">The sequence shown here is derived from an EMBL/GenBank/DDBJ whole genome shotgun (WGS) entry which is preliminary data.</text>
</comment>
<keyword evidence="5 9" id="KW-0229">DNA integration</keyword>
<dbReference type="InterPro" id="IPR004107">
    <property type="entry name" value="Integrase_SAM-like_N"/>
</dbReference>
<organism evidence="13">
    <name type="scientific">Acidicaldus sp</name>
    <dbReference type="NCBI Taxonomy" id="1872105"/>
    <lineage>
        <taxon>Bacteria</taxon>
        <taxon>Pseudomonadati</taxon>
        <taxon>Pseudomonadota</taxon>
        <taxon>Alphaproteobacteria</taxon>
        <taxon>Acetobacterales</taxon>
        <taxon>Acetobacteraceae</taxon>
        <taxon>Acidicaldus</taxon>
    </lineage>
</organism>
<comment type="subunit">
    <text evidence="9">Forms a cyclic heterotetrameric complex composed of two molecules of XerC and two molecules of XerD.</text>
</comment>
<dbReference type="HAMAP" id="MF_01808">
    <property type="entry name" value="Recomb_XerC_XerD"/>
    <property type="match status" value="1"/>
</dbReference>
<evidence type="ECO:0000256" key="5">
    <source>
        <dbReference type="ARBA" id="ARBA00022908"/>
    </source>
</evidence>
<dbReference type="GO" id="GO:0005737">
    <property type="term" value="C:cytoplasm"/>
    <property type="evidence" value="ECO:0007669"/>
    <property type="project" value="UniProtKB-SubCell"/>
</dbReference>
<dbReference type="InterPro" id="IPR011010">
    <property type="entry name" value="DNA_brk_join_enz"/>
</dbReference>
<evidence type="ECO:0000256" key="6">
    <source>
        <dbReference type="ARBA" id="ARBA00023125"/>
    </source>
</evidence>
<dbReference type="AlphaFoldDB" id="A0A8J4M6T4"/>
<dbReference type="PROSITE" id="PS51898">
    <property type="entry name" value="TYR_RECOMBINASE"/>
    <property type="match status" value="1"/>
</dbReference>
<evidence type="ECO:0000256" key="1">
    <source>
        <dbReference type="ARBA" id="ARBA00004496"/>
    </source>
</evidence>
<feature type="active site" evidence="9">
    <location>
        <position position="146"/>
    </location>
</feature>
<feature type="region of interest" description="Disordered" evidence="10">
    <location>
        <begin position="300"/>
        <end position="321"/>
    </location>
</feature>
<dbReference type="GO" id="GO:0003677">
    <property type="term" value="F:DNA binding"/>
    <property type="evidence" value="ECO:0007669"/>
    <property type="project" value="UniProtKB-UniRule"/>
</dbReference>
<dbReference type="Gene3D" id="1.10.150.130">
    <property type="match status" value="1"/>
</dbReference>
<evidence type="ECO:0000313" key="13">
    <source>
        <dbReference type="EMBL" id="HGC43438.1"/>
    </source>
</evidence>
<evidence type="ECO:0000259" key="11">
    <source>
        <dbReference type="PROSITE" id="PS51898"/>
    </source>
</evidence>
<keyword evidence="8 9" id="KW-0131">Cell cycle</keyword>
<evidence type="ECO:0000256" key="10">
    <source>
        <dbReference type="SAM" id="MobiDB-lite"/>
    </source>
</evidence>
<dbReference type="InterPro" id="IPR002104">
    <property type="entry name" value="Integrase_catalytic"/>
</dbReference>
<comment type="function">
    <text evidence="9">Site-specific tyrosine recombinase, which acts by catalyzing the cutting and rejoining of the recombining DNA molecules. The XerC-XerD complex is essential to convert dimers of the bacterial chromosome into monomers to permit their segregation at cell division. It also contributes to the segregational stability of plasmids.</text>
</comment>
<feature type="compositionally biased region" description="Low complexity" evidence="10">
    <location>
        <begin position="301"/>
        <end position="311"/>
    </location>
</feature>
<dbReference type="Pfam" id="PF00589">
    <property type="entry name" value="Phage_integrase"/>
    <property type="match status" value="1"/>
</dbReference>
<evidence type="ECO:0000256" key="4">
    <source>
        <dbReference type="ARBA" id="ARBA00022829"/>
    </source>
</evidence>
<dbReference type="PANTHER" id="PTHR30349:SF90">
    <property type="entry name" value="TYROSINE RECOMBINASE XERD"/>
    <property type="match status" value="1"/>
</dbReference>
<dbReference type="EMBL" id="DTQM01000185">
    <property type="protein sequence ID" value="HGC43438.1"/>
    <property type="molecule type" value="Genomic_DNA"/>
</dbReference>
<dbReference type="InterPro" id="IPR023009">
    <property type="entry name" value="Tyrosine_recombinase_XerC/XerD"/>
</dbReference>
<feature type="domain" description="Core-binding (CB)" evidence="12">
    <location>
        <begin position="1"/>
        <end position="84"/>
    </location>
</feature>
<dbReference type="GO" id="GO:0007059">
    <property type="term" value="P:chromosome segregation"/>
    <property type="evidence" value="ECO:0007669"/>
    <property type="project" value="UniProtKB-UniRule"/>
</dbReference>
<feature type="active site" evidence="9">
    <location>
        <position position="176"/>
    </location>
</feature>
<feature type="active site" evidence="9">
    <location>
        <position position="246"/>
    </location>
</feature>
<evidence type="ECO:0000256" key="2">
    <source>
        <dbReference type="ARBA" id="ARBA00022490"/>
    </source>
</evidence>
<dbReference type="GO" id="GO:0006313">
    <property type="term" value="P:DNA transposition"/>
    <property type="evidence" value="ECO:0007669"/>
    <property type="project" value="UniProtKB-UniRule"/>
</dbReference>
<dbReference type="NCBIfam" id="NF001399">
    <property type="entry name" value="PRK00283.1"/>
    <property type="match status" value="1"/>
</dbReference>
<keyword evidence="7 9" id="KW-0233">DNA recombination</keyword>
<dbReference type="InterPro" id="IPR013762">
    <property type="entry name" value="Integrase-like_cat_sf"/>
</dbReference>
<name>A0A8J4M6T4_9PROT</name>
<evidence type="ECO:0000256" key="9">
    <source>
        <dbReference type="HAMAP-Rule" id="MF_01808"/>
    </source>
</evidence>
<dbReference type="InterPro" id="IPR050090">
    <property type="entry name" value="Tyrosine_recombinase_XerCD"/>
</dbReference>
<accession>A0A8J4M6T4</accession>
<dbReference type="GO" id="GO:0051301">
    <property type="term" value="P:cell division"/>
    <property type="evidence" value="ECO:0007669"/>
    <property type="project" value="UniProtKB-KW"/>
</dbReference>
<evidence type="ECO:0000256" key="7">
    <source>
        <dbReference type="ARBA" id="ARBA00023172"/>
    </source>
</evidence>
<feature type="active site" evidence="9">
    <location>
        <position position="243"/>
    </location>
</feature>
<evidence type="ECO:0000256" key="8">
    <source>
        <dbReference type="ARBA" id="ARBA00023306"/>
    </source>
</evidence>
<sequence>MNRHLEGFLEMLAAERAAAANTLLAYRADLEDFAAFAAGHGKNLATADAALLRAYLESLAKRGFAARSQARKLSALRQFHRFLLREGHRPDDPSAALDAPRLGKTLPKFLAEEEITALLEAAASRAGRPGLVATAAIEMLYASGLRVSELLALPRSALMQAKVTGAGVAAVLIRGKGGRERIVPLSSAAAAALTRLVAAEKTPSPWLFAGRDRRQRMTRQGLALLLKETALAAGLDPALLSPHVLRHSFATHLLARGADLRSLQALLGHASIATTEIYTHLTGERLREVLERYHPLARENAGATRANPTRARATRARVTRE</sequence>
<dbReference type="Pfam" id="PF02899">
    <property type="entry name" value="Phage_int_SAM_1"/>
    <property type="match status" value="1"/>
</dbReference>
<keyword evidence="2 9" id="KW-0963">Cytoplasm</keyword>
<dbReference type="Gene3D" id="1.10.443.10">
    <property type="entry name" value="Intergrase catalytic core"/>
    <property type="match status" value="1"/>
</dbReference>
<keyword evidence="4 9" id="KW-0159">Chromosome partition</keyword>
<feature type="compositionally biased region" description="Basic residues" evidence="10">
    <location>
        <begin position="312"/>
        <end position="321"/>
    </location>
</feature>
<dbReference type="InterPro" id="IPR010998">
    <property type="entry name" value="Integrase_recombinase_N"/>
</dbReference>
<feature type="active site" evidence="9">
    <location>
        <position position="269"/>
    </location>
</feature>
<evidence type="ECO:0000259" key="12">
    <source>
        <dbReference type="PROSITE" id="PS51900"/>
    </source>
</evidence>
<dbReference type="GO" id="GO:0009037">
    <property type="term" value="F:tyrosine-based site-specific recombinase activity"/>
    <property type="evidence" value="ECO:0007669"/>
    <property type="project" value="UniProtKB-UniRule"/>
</dbReference>
<protein>
    <recommendedName>
        <fullName evidence="9">Tyrosine recombinase XerC</fullName>
    </recommendedName>
</protein>
<evidence type="ECO:0000256" key="3">
    <source>
        <dbReference type="ARBA" id="ARBA00022618"/>
    </source>
</evidence>
<reference evidence="13" key="1">
    <citation type="journal article" date="2020" name="mSystems">
        <title>Genome- and Community-Level Interaction Insights into Carbon Utilization and Element Cycling Functions of Hydrothermarchaeota in Hydrothermal Sediment.</title>
        <authorList>
            <person name="Zhou Z."/>
            <person name="Liu Y."/>
            <person name="Xu W."/>
            <person name="Pan J."/>
            <person name="Luo Z.H."/>
            <person name="Li M."/>
        </authorList>
    </citation>
    <scope>NUCLEOTIDE SEQUENCE</scope>
    <source>
        <strain evidence="13">SpSt-997</strain>
    </source>
</reference>
<dbReference type="PROSITE" id="PS51900">
    <property type="entry name" value="CB"/>
    <property type="match status" value="1"/>
</dbReference>
<keyword evidence="6 9" id="KW-0238">DNA-binding</keyword>
<keyword evidence="3 9" id="KW-0132">Cell division</keyword>
<dbReference type="PANTHER" id="PTHR30349">
    <property type="entry name" value="PHAGE INTEGRASE-RELATED"/>
    <property type="match status" value="1"/>
</dbReference>
<proteinExistence type="inferred from homology"/>
<dbReference type="SUPFAM" id="SSF56349">
    <property type="entry name" value="DNA breaking-rejoining enzymes"/>
    <property type="match status" value="1"/>
</dbReference>
<comment type="similarity">
    <text evidence="9">Belongs to the 'phage' integrase family. XerC subfamily.</text>
</comment>
<dbReference type="InterPro" id="IPR044068">
    <property type="entry name" value="CB"/>
</dbReference>